<feature type="region of interest" description="Disordered" evidence="1">
    <location>
        <begin position="1"/>
        <end position="79"/>
    </location>
</feature>
<feature type="compositionally biased region" description="Basic and acidic residues" evidence="1">
    <location>
        <begin position="208"/>
        <end position="225"/>
    </location>
</feature>
<proteinExistence type="predicted"/>
<accession>A0AAE1B8X9</accession>
<evidence type="ECO:0000313" key="2">
    <source>
        <dbReference type="EMBL" id="KAK3801742.1"/>
    </source>
</evidence>
<evidence type="ECO:0000256" key="1">
    <source>
        <dbReference type="SAM" id="MobiDB-lite"/>
    </source>
</evidence>
<dbReference type="Proteomes" id="UP001283361">
    <property type="component" value="Unassembled WGS sequence"/>
</dbReference>
<dbReference type="AlphaFoldDB" id="A0AAE1B8X9"/>
<feature type="compositionally biased region" description="Basic and acidic residues" evidence="1">
    <location>
        <begin position="66"/>
        <end position="79"/>
    </location>
</feature>
<organism evidence="2 3">
    <name type="scientific">Elysia crispata</name>
    <name type="common">lettuce slug</name>
    <dbReference type="NCBI Taxonomy" id="231223"/>
    <lineage>
        <taxon>Eukaryota</taxon>
        <taxon>Metazoa</taxon>
        <taxon>Spiralia</taxon>
        <taxon>Lophotrochozoa</taxon>
        <taxon>Mollusca</taxon>
        <taxon>Gastropoda</taxon>
        <taxon>Heterobranchia</taxon>
        <taxon>Euthyneura</taxon>
        <taxon>Panpulmonata</taxon>
        <taxon>Sacoglossa</taxon>
        <taxon>Placobranchoidea</taxon>
        <taxon>Plakobranchidae</taxon>
        <taxon>Elysia</taxon>
    </lineage>
</organism>
<dbReference type="EMBL" id="JAWDGP010000286">
    <property type="protein sequence ID" value="KAK3801742.1"/>
    <property type="molecule type" value="Genomic_DNA"/>
</dbReference>
<feature type="region of interest" description="Disordered" evidence="1">
    <location>
        <begin position="120"/>
        <end position="149"/>
    </location>
</feature>
<comment type="caution">
    <text evidence="2">The sequence shown here is derived from an EMBL/GenBank/DDBJ whole genome shotgun (WGS) entry which is preliminary data.</text>
</comment>
<reference evidence="2" key="1">
    <citation type="journal article" date="2023" name="G3 (Bethesda)">
        <title>A reference genome for the long-term kleptoplast-retaining sea slug Elysia crispata morphotype clarki.</title>
        <authorList>
            <person name="Eastman K.E."/>
            <person name="Pendleton A.L."/>
            <person name="Shaikh M.A."/>
            <person name="Suttiyut T."/>
            <person name="Ogas R."/>
            <person name="Tomko P."/>
            <person name="Gavelis G."/>
            <person name="Widhalm J.R."/>
            <person name="Wisecaver J.H."/>
        </authorList>
    </citation>
    <scope>NUCLEOTIDE SEQUENCE</scope>
    <source>
        <strain evidence="2">ECLA1</strain>
    </source>
</reference>
<feature type="compositionally biased region" description="Basic and acidic residues" evidence="1">
    <location>
        <begin position="26"/>
        <end position="44"/>
    </location>
</feature>
<evidence type="ECO:0000313" key="3">
    <source>
        <dbReference type="Proteomes" id="UP001283361"/>
    </source>
</evidence>
<sequence length="273" mass="29939">MAAVETDFLSDATNEKPIACSDDEKETNGSKARECPSNLHREKSISPTIDSEQTSAGSRICQQTNRELETKPKGGKEEYDKCQAGDIECHSSIDILPEKNCAEKANTLKDYFINSRQMETLDSNNGNGEKHRCPENEQDAVNQDKQSHFSRESVYKSSAQLIEAAQGSSMKSTTQRSQLPNFLQVENGSISFISVPSNVLPASPGSDAPKKKQKCEPKVKKEPQDDIKISDVGQAACSPLREGVELVECPFFAPCTVTDESSGSILLAIYRKL</sequence>
<name>A0AAE1B8X9_9GAST</name>
<feature type="region of interest" description="Disordered" evidence="1">
    <location>
        <begin position="201"/>
        <end position="225"/>
    </location>
</feature>
<keyword evidence="3" id="KW-1185">Reference proteome</keyword>
<feature type="compositionally biased region" description="Polar residues" evidence="1">
    <location>
        <begin position="45"/>
        <end position="65"/>
    </location>
</feature>
<gene>
    <name evidence="2" type="ORF">RRG08_033925</name>
</gene>
<protein>
    <submittedName>
        <fullName evidence="2">Uncharacterized protein</fullName>
    </submittedName>
</protein>